<evidence type="ECO:0000313" key="1">
    <source>
        <dbReference type="EMBL" id="KAK4467495.1"/>
    </source>
</evidence>
<evidence type="ECO:0000313" key="2">
    <source>
        <dbReference type="Proteomes" id="UP001292079"/>
    </source>
</evidence>
<keyword evidence="2" id="KW-1185">Reference proteome</keyword>
<dbReference type="Proteomes" id="UP001292079">
    <property type="component" value="Unassembled WGS sequence"/>
</dbReference>
<dbReference type="AlphaFoldDB" id="A0AAE1Z4P2"/>
<reference evidence="1" key="2">
    <citation type="journal article" date="2023" name="Infect Dis Poverty">
        <title>Chromosome-scale genome of the human blood fluke Schistosoma mekongi and its implications for public health.</title>
        <authorList>
            <person name="Zhou M."/>
            <person name="Xu L."/>
            <person name="Xu D."/>
            <person name="Chen W."/>
            <person name="Khan J."/>
            <person name="Hu Y."/>
            <person name="Huang H."/>
            <person name="Wei H."/>
            <person name="Zhang Y."/>
            <person name="Chusongsang P."/>
            <person name="Tanasarnprasert K."/>
            <person name="Hu X."/>
            <person name="Limpanont Y."/>
            <person name="Lv Z."/>
        </authorList>
    </citation>
    <scope>NUCLEOTIDE SEQUENCE</scope>
    <source>
        <strain evidence="1">LV_2022a</strain>
    </source>
</reference>
<sequence length="52" mass="5800">MFDLNEAMAIPHADEWAMFSHTISERRQLAVEQSDTGALFGQPPVPPIPVIH</sequence>
<gene>
    <name evidence="1" type="ORF">MN116_008976</name>
</gene>
<name>A0AAE1Z4P2_SCHME</name>
<comment type="caution">
    <text evidence="1">The sequence shown here is derived from an EMBL/GenBank/DDBJ whole genome shotgun (WGS) entry which is preliminary data.</text>
</comment>
<protein>
    <submittedName>
        <fullName evidence="1">Uncharacterized protein</fullName>
    </submittedName>
</protein>
<accession>A0AAE1Z4P2</accession>
<organism evidence="1 2">
    <name type="scientific">Schistosoma mekongi</name>
    <name type="common">Parasitic worm</name>
    <dbReference type="NCBI Taxonomy" id="38744"/>
    <lineage>
        <taxon>Eukaryota</taxon>
        <taxon>Metazoa</taxon>
        <taxon>Spiralia</taxon>
        <taxon>Lophotrochozoa</taxon>
        <taxon>Platyhelminthes</taxon>
        <taxon>Trematoda</taxon>
        <taxon>Digenea</taxon>
        <taxon>Strigeidida</taxon>
        <taxon>Schistosomatoidea</taxon>
        <taxon>Schistosomatidae</taxon>
        <taxon>Schistosoma</taxon>
    </lineage>
</organism>
<proteinExistence type="predicted"/>
<dbReference type="EMBL" id="JALJAT010000036">
    <property type="protein sequence ID" value="KAK4467495.1"/>
    <property type="molecule type" value="Genomic_DNA"/>
</dbReference>
<reference evidence="1" key="1">
    <citation type="submission" date="2022-04" db="EMBL/GenBank/DDBJ databases">
        <authorList>
            <person name="Xu L."/>
            <person name="Lv Z."/>
        </authorList>
    </citation>
    <scope>NUCLEOTIDE SEQUENCE</scope>
    <source>
        <strain evidence="1">LV_2022a</strain>
    </source>
</reference>